<keyword evidence="1" id="KW-0472">Membrane</keyword>
<accession>A0A4R3YSP9</accession>
<feature type="transmembrane region" description="Helical" evidence="1">
    <location>
        <begin position="81"/>
        <end position="104"/>
    </location>
</feature>
<keyword evidence="3" id="KW-0378">Hydrolase</keyword>
<dbReference type="GO" id="GO:0004175">
    <property type="term" value="F:endopeptidase activity"/>
    <property type="evidence" value="ECO:0007669"/>
    <property type="project" value="UniProtKB-ARBA"/>
</dbReference>
<feature type="domain" description="CAAX prenyl protease 2/Lysostaphin resistance protein A-like" evidence="2">
    <location>
        <begin position="137"/>
        <end position="238"/>
    </location>
</feature>
<sequence>MVIEKPQSRIGIFLLLAFGLSAIFYALIIACGHVSGAGGMYVTGMMWAPAIAAILTCRLMGKPLTELGWGWGRWRYIWMAYLLPVAYAGIAYVIVWASGMGHFGSPVFLSQMSKTLGWVSAPPWLIAAGSLLVFGTMGMVSGVATGLGEELGWRGFLTPEMTRAYGFTRGTFFTGVIWTAWHLPIILFADYNSGTPVWFAIACFAVMVMALSFVFSWLRLRSGSVWPAAILHGSHNLFIQVWLTPITAPSGRITPYAIDEFGFMLPLVCIAMAIVFWRLRGSAQPALDRHH</sequence>
<reference evidence="3 4" key="1">
    <citation type="submission" date="2019-03" db="EMBL/GenBank/DDBJ databases">
        <title>Above-ground endophytic microbial communities from plants in different locations in the United States.</title>
        <authorList>
            <person name="Frank C."/>
        </authorList>
    </citation>
    <scope>NUCLEOTIDE SEQUENCE [LARGE SCALE GENOMIC DNA]</scope>
    <source>
        <strain evidence="3 4">LP_13_YM</strain>
    </source>
</reference>
<dbReference type="Pfam" id="PF02517">
    <property type="entry name" value="Rce1-like"/>
    <property type="match status" value="1"/>
</dbReference>
<evidence type="ECO:0000259" key="2">
    <source>
        <dbReference type="Pfam" id="PF02517"/>
    </source>
</evidence>
<feature type="transmembrane region" description="Helical" evidence="1">
    <location>
        <begin position="167"/>
        <end position="191"/>
    </location>
</feature>
<dbReference type="InterPro" id="IPR042150">
    <property type="entry name" value="MmRce1-like"/>
</dbReference>
<dbReference type="PANTHER" id="PTHR35797:SF1">
    <property type="entry name" value="PROTEASE"/>
    <property type="match status" value="1"/>
</dbReference>
<dbReference type="GO" id="GO:0006508">
    <property type="term" value="P:proteolysis"/>
    <property type="evidence" value="ECO:0007669"/>
    <property type="project" value="UniProtKB-KW"/>
</dbReference>
<comment type="caution">
    <text evidence="3">The sequence shown here is derived from an EMBL/GenBank/DDBJ whole genome shotgun (WGS) entry which is preliminary data.</text>
</comment>
<feature type="transmembrane region" description="Helical" evidence="1">
    <location>
        <begin position="124"/>
        <end position="147"/>
    </location>
</feature>
<dbReference type="AlphaFoldDB" id="A0A4R3YSP9"/>
<feature type="transmembrane region" description="Helical" evidence="1">
    <location>
        <begin position="263"/>
        <end position="279"/>
    </location>
</feature>
<dbReference type="Proteomes" id="UP000295645">
    <property type="component" value="Unassembled WGS sequence"/>
</dbReference>
<keyword evidence="3" id="KW-0645">Protease</keyword>
<dbReference type="GO" id="GO:0080120">
    <property type="term" value="P:CAAX-box protein maturation"/>
    <property type="evidence" value="ECO:0007669"/>
    <property type="project" value="UniProtKB-ARBA"/>
</dbReference>
<dbReference type="RefSeq" id="WP_165973524.1">
    <property type="nucleotide sequence ID" value="NZ_SMCS01000002.1"/>
</dbReference>
<protein>
    <submittedName>
        <fullName evidence="3">CAAX prenyl protease-like protein</fullName>
    </submittedName>
</protein>
<dbReference type="PANTHER" id="PTHR35797">
    <property type="entry name" value="PROTEASE-RELATED"/>
    <property type="match status" value="1"/>
</dbReference>
<name>A0A4R3YSP9_9GAMM</name>
<dbReference type="EMBL" id="SMCS01000002">
    <property type="protein sequence ID" value="TCV96025.1"/>
    <property type="molecule type" value="Genomic_DNA"/>
</dbReference>
<gene>
    <name evidence="3" type="ORF">EC912_102374</name>
</gene>
<organism evidence="3 4">
    <name type="scientific">Luteibacter rhizovicinus</name>
    <dbReference type="NCBI Taxonomy" id="242606"/>
    <lineage>
        <taxon>Bacteria</taxon>
        <taxon>Pseudomonadati</taxon>
        <taxon>Pseudomonadota</taxon>
        <taxon>Gammaproteobacteria</taxon>
        <taxon>Lysobacterales</taxon>
        <taxon>Rhodanobacteraceae</taxon>
        <taxon>Luteibacter</taxon>
    </lineage>
</organism>
<keyword evidence="1" id="KW-1133">Transmembrane helix</keyword>
<dbReference type="PROSITE" id="PS51257">
    <property type="entry name" value="PROKAR_LIPOPROTEIN"/>
    <property type="match status" value="1"/>
</dbReference>
<evidence type="ECO:0000256" key="1">
    <source>
        <dbReference type="SAM" id="Phobius"/>
    </source>
</evidence>
<keyword evidence="4" id="KW-1185">Reference proteome</keyword>
<feature type="transmembrane region" description="Helical" evidence="1">
    <location>
        <begin position="41"/>
        <end position="60"/>
    </location>
</feature>
<feature type="transmembrane region" description="Helical" evidence="1">
    <location>
        <begin position="12"/>
        <end position="35"/>
    </location>
</feature>
<feature type="transmembrane region" description="Helical" evidence="1">
    <location>
        <begin position="225"/>
        <end position="243"/>
    </location>
</feature>
<keyword evidence="1" id="KW-0812">Transmembrane</keyword>
<feature type="transmembrane region" description="Helical" evidence="1">
    <location>
        <begin position="197"/>
        <end position="218"/>
    </location>
</feature>
<dbReference type="InterPro" id="IPR003675">
    <property type="entry name" value="Rce1/LyrA-like_dom"/>
</dbReference>
<evidence type="ECO:0000313" key="3">
    <source>
        <dbReference type="EMBL" id="TCV96025.1"/>
    </source>
</evidence>
<proteinExistence type="predicted"/>
<evidence type="ECO:0000313" key="4">
    <source>
        <dbReference type="Proteomes" id="UP000295645"/>
    </source>
</evidence>